<comment type="caution">
    <text evidence="2">The sequence shown here is derived from an EMBL/GenBank/DDBJ whole genome shotgun (WGS) entry which is preliminary data.</text>
</comment>
<evidence type="ECO:0000313" key="4">
    <source>
        <dbReference type="Proteomes" id="UP000196317"/>
    </source>
</evidence>
<protein>
    <submittedName>
        <fullName evidence="2">Uncharacterized protein</fullName>
    </submittedName>
</protein>
<organism evidence="2 4">
    <name type="scientific">Campylobacter concisus</name>
    <dbReference type="NCBI Taxonomy" id="199"/>
    <lineage>
        <taxon>Bacteria</taxon>
        <taxon>Pseudomonadati</taxon>
        <taxon>Campylobacterota</taxon>
        <taxon>Epsilonproteobacteria</taxon>
        <taxon>Campylobacterales</taxon>
        <taxon>Campylobacteraceae</taxon>
        <taxon>Campylobacter</taxon>
    </lineage>
</organism>
<evidence type="ECO:0000256" key="1">
    <source>
        <dbReference type="SAM" id="Phobius"/>
    </source>
</evidence>
<name>A0A1Y5MMJ2_9BACT</name>
<evidence type="ECO:0000313" key="2">
    <source>
        <dbReference type="EMBL" id="OUT06892.1"/>
    </source>
</evidence>
<dbReference type="EMBL" id="NDYN01000010">
    <property type="protein sequence ID" value="OUT06892.1"/>
    <property type="molecule type" value="Genomic_DNA"/>
</dbReference>
<accession>A0A1Y5MMJ2</accession>
<reference evidence="2 4" key="1">
    <citation type="submission" date="2017-04" db="EMBL/GenBank/DDBJ databases">
        <title>Complete genome of Campylobacter concisus ATCC 33237T and draft genomes for an additional eight well characterized C. concisus strains.</title>
        <authorList>
            <person name="Cornelius A.J."/>
            <person name="Miller W.G."/>
            <person name="Lastovica A.J."/>
            <person name="On S.L."/>
            <person name="French N.P."/>
            <person name="Vandenberg O."/>
            <person name="Biggs P.J."/>
        </authorList>
    </citation>
    <scope>NUCLEOTIDE SEQUENCE [LARGE SCALE GENOMIC DNA]</scope>
    <source>
        <strain evidence="2 4">CCUG 19995</strain>
    </source>
</reference>
<feature type="transmembrane region" description="Helical" evidence="1">
    <location>
        <begin position="12"/>
        <end position="34"/>
    </location>
</feature>
<keyword evidence="1" id="KW-0812">Transmembrane</keyword>
<evidence type="ECO:0000313" key="3">
    <source>
        <dbReference type="EMBL" id="OUT08944.1"/>
    </source>
</evidence>
<dbReference type="EMBL" id="NDYN01000001">
    <property type="protein sequence ID" value="OUT08944.1"/>
    <property type="molecule type" value="Genomic_DNA"/>
</dbReference>
<dbReference type="AlphaFoldDB" id="A0A1Y5MMJ2"/>
<gene>
    <name evidence="3" type="ORF">B9N65_00985</name>
    <name evidence="2" type="ORF">B9N65_09940</name>
</gene>
<dbReference type="Proteomes" id="UP000196317">
    <property type="component" value="Unassembled WGS sequence"/>
</dbReference>
<sequence length="73" mass="7978">MGIKGLPRPKSMLKRIIVLVLGGVFIGVCGYGLFCLYDRMFSSMETALTVWAITQGVINAIISPAKLLTVFRT</sequence>
<keyword evidence="1" id="KW-1133">Transmembrane helix</keyword>
<proteinExistence type="predicted"/>
<keyword evidence="1" id="KW-0472">Membrane</keyword>